<accession>A0A1I7TNX5</accession>
<keyword evidence="1" id="KW-1185">Reference proteome</keyword>
<dbReference type="AlphaFoldDB" id="A0A1I7TNX5"/>
<proteinExistence type="predicted"/>
<evidence type="ECO:0000313" key="2">
    <source>
        <dbReference type="WBParaSite" id="Csp11.Scaffold629.g10314.t1"/>
    </source>
</evidence>
<sequence>MVVLCSDIVFVLPCPCTPVLTIQNTTACPAANGKQPFTVRTPYFLASRCFASIIFEASNFRQNFFSFNGTNYLTTIGWIDSTGTCQARDVSIGGNGTAGTFYKINFPCDLSTMRFGGMLGGVNMVDLAEIAQFY</sequence>
<protein>
    <submittedName>
        <fullName evidence="2">CUB domain-containing protein</fullName>
    </submittedName>
</protein>
<organism evidence="1 2">
    <name type="scientific">Caenorhabditis tropicalis</name>
    <dbReference type="NCBI Taxonomy" id="1561998"/>
    <lineage>
        <taxon>Eukaryota</taxon>
        <taxon>Metazoa</taxon>
        <taxon>Ecdysozoa</taxon>
        <taxon>Nematoda</taxon>
        <taxon>Chromadorea</taxon>
        <taxon>Rhabditida</taxon>
        <taxon>Rhabditina</taxon>
        <taxon>Rhabditomorpha</taxon>
        <taxon>Rhabditoidea</taxon>
        <taxon>Rhabditidae</taxon>
        <taxon>Peloderinae</taxon>
        <taxon>Caenorhabditis</taxon>
    </lineage>
</organism>
<dbReference type="eggNOG" id="ENOG502R958">
    <property type="taxonomic scope" value="Eukaryota"/>
</dbReference>
<reference evidence="2" key="1">
    <citation type="submission" date="2016-11" db="UniProtKB">
        <authorList>
            <consortium name="WormBaseParasite"/>
        </authorList>
    </citation>
    <scope>IDENTIFICATION</scope>
</reference>
<dbReference type="Proteomes" id="UP000095282">
    <property type="component" value="Unplaced"/>
</dbReference>
<evidence type="ECO:0000313" key="1">
    <source>
        <dbReference type="Proteomes" id="UP000095282"/>
    </source>
</evidence>
<name>A0A1I7TNX5_9PELO</name>
<dbReference type="WBParaSite" id="Csp11.Scaffold629.g10314.t1">
    <property type="protein sequence ID" value="Csp11.Scaffold629.g10314.t1"/>
    <property type="gene ID" value="Csp11.Scaffold629.g10314"/>
</dbReference>